<keyword evidence="3" id="KW-1185">Reference proteome</keyword>
<dbReference type="AlphaFoldDB" id="A0A6A5C9G5"/>
<dbReference type="EMBL" id="VFQX01000004">
    <property type="protein sequence ID" value="KAF0983811.1"/>
    <property type="molecule type" value="Genomic_DNA"/>
</dbReference>
<dbReference type="InterPro" id="IPR032675">
    <property type="entry name" value="LRR_dom_sf"/>
</dbReference>
<dbReference type="GeneID" id="68114944"/>
<comment type="caution">
    <text evidence="2">The sequence shown here is derived from an EMBL/GenBank/DDBJ whole genome shotgun (WGS) entry which is preliminary data.</text>
</comment>
<feature type="compositionally biased region" description="Basic and acidic residues" evidence="1">
    <location>
        <begin position="161"/>
        <end position="171"/>
    </location>
</feature>
<feature type="region of interest" description="Disordered" evidence="1">
    <location>
        <begin position="127"/>
        <end position="196"/>
    </location>
</feature>
<feature type="region of interest" description="Disordered" evidence="1">
    <location>
        <begin position="1"/>
        <end position="21"/>
    </location>
</feature>
<dbReference type="OrthoDB" id="10259240at2759"/>
<name>A0A6A5C9G5_NAEFO</name>
<reference evidence="2 3" key="1">
    <citation type="journal article" date="2019" name="Sci. Rep.">
        <title>Nanopore sequencing improves the draft genome of the human pathogenic amoeba Naegleria fowleri.</title>
        <authorList>
            <person name="Liechti N."/>
            <person name="Schurch N."/>
            <person name="Bruggmann R."/>
            <person name="Wittwer M."/>
        </authorList>
    </citation>
    <scope>NUCLEOTIDE SEQUENCE [LARGE SCALE GENOMIC DNA]</scope>
    <source>
        <strain evidence="2 3">ATCC 30894</strain>
    </source>
</reference>
<dbReference type="VEuPathDB" id="AmoebaDB:NfTy_006280"/>
<organism evidence="2 3">
    <name type="scientific">Naegleria fowleri</name>
    <name type="common">Brain eating amoeba</name>
    <dbReference type="NCBI Taxonomy" id="5763"/>
    <lineage>
        <taxon>Eukaryota</taxon>
        <taxon>Discoba</taxon>
        <taxon>Heterolobosea</taxon>
        <taxon>Tetramitia</taxon>
        <taxon>Eutetramitia</taxon>
        <taxon>Vahlkampfiidae</taxon>
        <taxon>Naegleria</taxon>
    </lineage>
</organism>
<dbReference type="RefSeq" id="XP_044568524.1">
    <property type="nucleotide sequence ID" value="XM_044711502.1"/>
</dbReference>
<feature type="compositionally biased region" description="Polar residues" evidence="1">
    <location>
        <begin position="1"/>
        <end position="18"/>
    </location>
</feature>
<sequence length="985" mass="113184">MKQPFTTMVSPPTSTTHCSEFPKSRLGHIKHSTTMVDQCQHNKTIQSSHSQGRDGDHHHRLFKINKNEKNDVGNRSEQQSSKKETLLIELPSSFTTTSTTLSLTEQTKINLSCDGDQFSDDNISDRRTHFACSSPPRDFISSSPNDEEMEDEFPKKSHTSITKEHVEKEQLSLHPKKNAKSGSTNEPPPSSHIQELDLKRTLKDSKLFQSCPTNMIRKNTPPTTSTLTQMIKQTHSLGNMQTMNKDLTGELHHTLNASSSTPTFEKLDQEKTNTPCTNVAFQQESFKFDLPSETRKAFLENNHIWMEILSFLEEYDVLWGIRLTCNLLCRYSCEYERNFKTSFVMKHDISNREELKRFTTHNLVKLPNLKRVIISDVYSAAITYDDILNCCLRELFESDIKLEEIQIDKHVDLRLFELMNQAKCINKLKSLTAKSLTKFNVTPNIAESNKFRKALTHYLSFCTSLESLNLTYISIIEDDIMPIFLDLCSSQSGKSLMWTPRQLKEFSFVVSTISAETMQLIVRCCPNLQRLKIVCTLTHHHVSPGSVTSSAHIPSYVSSQRTSDNTKEIHALEYISSLHKLKHLELVNPILTNKTLNTWRQEENFTSNLQILRLRGNPFLELHRYAVINGDVFTGKLLPHGVSKEQSELIDRHQRENTCSFEEMELFVRRLHNLREIELDLSVLLSNLDIGSPSTKLNLSFLGDDLLFPHLKKLSIAGFTSTMKHVLPLTRRWVHSALPQQHPSSSFSTVSPKKCSPPPPHLEPYSATKILYLQGQMLSQQQIENLSKMHNLEQLKLSLSIFNATIRFPFQNLTSLCIYFQEFTYMNLSSLLEQALEPLVKLKQLVIGSISLHPHIRTSTHTTRSIQNFNTNYLEELVKAVRIRSDTLETLEIENQQLTEIEVEHLKFFKKLKVLKIPYDLNGLYLLGLIKELPKLRCIIIQCCCSFLQNESLVNDFHVKMKREKEVVIKSAPHVKLTFEEIKLE</sequence>
<dbReference type="VEuPathDB" id="AmoebaDB:FDP41_007726"/>
<evidence type="ECO:0000313" key="2">
    <source>
        <dbReference type="EMBL" id="KAF0983811.1"/>
    </source>
</evidence>
<protein>
    <submittedName>
        <fullName evidence="2">Uncharacterized protein</fullName>
    </submittedName>
</protein>
<dbReference type="SUPFAM" id="SSF52047">
    <property type="entry name" value="RNI-like"/>
    <property type="match status" value="2"/>
</dbReference>
<feature type="region of interest" description="Disordered" evidence="1">
    <location>
        <begin position="65"/>
        <end position="84"/>
    </location>
</feature>
<accession>A0A6A5C9G5</accession>
<dbReference type="VEuPathDB" id="AmoebaDB:NF0016900"/>
<evidence type="ECO:0000256" key="1">
    <source>
        <dbReference type="SAM" id="MobiDB-lite"/>
    </source>
</evidence>
<gene>
    <name evidence="2" type="ORF">FDP41_007726</name>
</gene>
<dbReference type="Gene3D" id="3.80.10.10">
    <property type="entry name" value="Ribonuclease Inhibitor"/>
    <property type="match status" value="2"/>
</dbReference>
<dbReference type="OMA" id="GFTSTMK"/>
<dbReference type="Proteomes" id="UP000444721">
    <property type="component" value="Unassembled WGS sequence"/>
</dbReference>
<evidence type="ECO:0000313" key="3">
    <source>
        <dbReference type="Proteomes" id="UP000444721"/>
    </source>
</evidence>
<proteinExistence type="predicted"/>